<dbReference type="Proteomes" id="UP000464214">
    <property type="component" value="Chromosome"/>
</dbReference>
<protein>
    <recommendedName>
        <fullName evidence="1">DUF5655 domain-containing protein</fullName>
    </recommendedName>
</protein>
<proteinExistence type="predicted"/>
<organism evidence="2 3">
    <name type="scientific">Nibribacter ruber</name>
    <dbReference type="NCBI Taxonomy" id="2698458"/>
    <lineage>
        <taxon>Bacteria</taxon>
        <taxon>Pseudomonadati</taxon>
        <taxon>Bacteroidota</taxon>
        <taxon>Cytophagia</taxon>
        <taxon>Cytophagales</taxon>
        <taxon>Hymenobacteraceae</taxon>
        <taxon>Nibribacter</taxon>
    </lineage>
</organism>
<evidence type="ECO:0000259" key="1">
    <source>
        <dbReference type="Pfam" id="PF18899"/>
    </source>
</evidence>
<dbReference type="RefSeq" id="WP_160694304.1">
    <property type="nucleotide sequence ID" value="NZ_CP047897.1"/>
</dbReference>
<accession>A0A6P1P429</accession>
<evidence type="ECO:0000313" key="2">
    <source>
        <dbReference type="EMBL" id="QHL89189.1"/>
    </source>
</evidence>
<reference evidence="2 3" key="1">
    <citation type="submission" date="2020-01" db="EMBL/GenBank/DDBJ databases">
        <authorList>
            <person name="Kim M."/>
        </authorList>
    </citation>
    <scope>NUCLEOTIDE SEQUENCE [LARGE SCALE GENOMIC DNA]</scope>
    <source>
        <strain evidence="2 3">BT10</strain>
    </source>
</reference>
<dbReference type="InterPro" id="IPR043714">
    <property type="entry name" value="DUF5655"/>
</dbReference>
<sequence>MWTCPTCAQEFLRTNQTHSCLDKTEEDFLRGKSEVTVGLYRHFLEQYRTIGEFRVHPAKTMISLAKNTRFCSVHQLGRNFIDVCLPLNKVYDNTLCFHKIGHVGDQDINHYVRIYDKEDLNEEVLHYMKMAYDADALKGKSRS</sequence>
<name>A0A6P1P429_9BACT</name>
<dbReference type="AlphaFoldDB" id="A0A6P1P429"/>
<feature type="domain" description="DUF5655" evidence="1">
    <location>
        <begin position="25"/>
        <end position="133"/>
    </location>
</feature>
<gene>
    <name evidence="2" type="ORF">GU926_17840</name>
</gene>
<keyword evidence="3" id="KW-1185">Reference proteome</keyword>
<dbReference type="KEGG" id="nib:GU926_17840"/>
<evidence type="ECO:0000313" key="3">
    <source>
        <dbReference type="Proteomes" id="UP000464214"/>
    </source>
</evidence>
<dbReference type="Pfam" id="PF18899">
    <property type="entry name" value="DUF5655"/>
    <property type="match status" value="1"/>
</dbReference>
<dbReference type="EMBL" id="CP047897">
    <property type="protein sequence ID" value="QHL89189.1"/>
    <property type="molecule type" value="Genomic_DNA"/>
</dbReference>